<keyword evidence="1" id="KW-0805">Transcription regulation</keyword>
<evidence type="ECO:0000256" key="2">
    <source>
        <dbReference type="ARBA" id="ARBA00023125"/>
    </source>
</evidence>
<dbReference type="GO" id="GO:0043565">
    <property type="term" value="F:sequence-specific DNA binding"/>
    <property type="evidence" value="ECO:0007669"/>
    <property type="project" value="InterPro"/>
</dbReference>
<evidence type="ECO:0000259" key="4">
    <source>
        <dbReference type="PROSITE" id="PS01124"/>
    </source>
</evidence>
<gene>
    <name evidence="5" type="ORF">HCT14_00265</name>
</gene>
<keyword evidence="3" id="KW-0804">Transcription</keyword>
<dbReference type="RefSeq" id="WP_167699566.1">
    <property type="nucleotide sequence ID" value="NZ_CP118174.1"/>
</dbReference>
<sequence length="416" mass="47466">MSSSIEVTQCENRLYEPVILLAKQYHQATGVSVRVFNSEVSEIYRVDYPSWGCQFCQHMREELVDNSRAEHHPREHCNRTHVFSAVRAKQLNRYYVYQCRSGFIFWSSPIVVNGRLVASVVAGSMILMDRSEFIRQTPNYHLGKNADAQGIRLLEAVEESTATRVEALAEILYLSCNALSQKHSNMLLRGVPRANVHDIVFNPEFGLYEELLIVIEAGNHEEARELSLEILEKIEAMMVHDIQGVKEQVLDLAIFLTNATNIQGSGDFSLNVQFVKDLQNITTPEGLREWLLTVIEMVGSIPSRVGKLKYGHLLVQAVRYMHQNFAKNLTLEEVSRIAKLSPSYFSRLFKAEMGVSFVEYLNQIRINESKRKLQFTNLSLVDIASACGFSDQSYFTKIFKRTQGLSPGRYRQNQKG</sequence>
<comment type="caution">
    <text evidence="5">The sequence shown here is derived from an EMBL/GenBank/DDBJ whole genome shotgun (WGS) entry which is preliminary data.</text>
</comment>
<proteinExistence type="predicted"/>
<dbReference type="AlphaFoldDB" id="A0A968G7D0"/>
<dbReference type="Pfam" id="PF12833">
    <property type="entry name" value="HTH_18"/>
    <property type="match status" value="1"/>
</dbReference>
<organism evidence="5 6">
    <name type="scientific">Entomospira entomophila</name>
    <dbReference type="NCBI Taxonomy" id="2719988"/>
    <lineage>
        <taxon>Bacteria</taxon>
        <taxon>Pseudomonadati</taxon>
        <taxon>Spirochaetota</taxon>
        <taxon>Spirochaetia</taxon>
        <taxon>Spirochaetales</taxon>
        <taxon>Spirochaetaceae</taxon>
        <taxon>Entomospira</taxon>
    </lineage>
</organism>
<dbReference type="InterPro" id="IPR018771">
    <property type="entry name" value="PocR_dom"/>
</dbReference>
<dbReference type="InterPro" id="IPR018062">
    <property type="entry name" value="HTH_AraC-typ_CS"/>
</dbReference>
<protein>
    <submittedName>
        <fullName evidence="5">AraC family transcriptional regulator</fullName>
    </submittedName>
</protein>
<dbReference type="Pfam" id="PF10114">
    <property type="entry name" value="PocR"/>
    <property type="match status" value="1"/>
</dbReference>
<keyword evidence="2" id="KW-0238">DNA-binding</keyword>
<dbReference type="InterPro" id="IPR018060">
    <property type="entry name" value="HTH_AraC"/>
</dbReference>
<dbReference type="SUPFAM" id="SSF46689">
    <property type="entry name" value="Homeodomain-like"/>
    <property type="match status" value="2"/>
</dbReference>
<dbReference type="SMART" id="SM00342">
    <property type="entry name" value="HTH_ARAC"/>
    <property type="match status" value="1"/>
</dbReference>
<name>A0A968G7D0_9SPIO</name>
<keyword evidence="6" id="KW-1185">Reference proteome</keyword>
<evidence type="ECO:0000256" key="1">
    <source>
        <dbReference type="ARBA" id="ARBA00023015"/>
    </source>
</evidence>
<dbReference type="InterPro" id="IPR009057">
    <property type="entry name" value="Homeodomain-like_sf"/>
</dbReference>
<dbReference type="EMBL" id="JAATLJ010000001">
    <property type="protein sequence ID" value="NIZ39957.1"/>
    <property type="molecule type" value="Genomic_DNA"/>
</dbReference>
<dbReference type="PANTHER" id="PTHR43280:SF2">
    <property type="entry name" value="HTH-TYPE TRANSCRIPTIONAL REGULATOR EXSA"/>
    <property type="match status" value="1"/>
</dbReference>
<evidence type="ECO:0000313" key="5">
    <source>
        <dbReference type="EMBL" id="NIZ39957.1"/>
    </source>
</evidence>
<dbReference type="InterPro" id="IPR020449">
    <property type="entry name" value="Tscrpt_reg_AraC-type_HTH"/>
</dbReference>
<accession>A0A968G7D0</accession>
<dbReference type="Gene3D" id="1.10.10.60">
    <property type="entry name" value="Homeodomain-like"/>
    <property type="match status" value="2"/>
</dbReference>
<reference evidence="5 6" key="1">
    <citation type="submission" date="2020-03" db="EMBL/GenBank/DDBJ databases">
        <title>Spirochaetal bacteria isolated from arthropods constitute a novel genus Entomospira genus novum within the order Spirochaetales.</title>
        <authorList>
            <person name="Grana-Miraglia L."/>
            <person name="Sikutova S."/>
            <person name="Fingerle V."/>
            <person name="Sing A."/>
            <person name="Castillo-Ramirez S."/>
            <person name="Margos G."/>
            <person name="Rudolf I."/>
        </authorList>
    </citation>
    <scope>NUCLEOTIDE SEQUENCE [LARGE SCALE GENOMIC DNA]</scope>
    <source>
        <strain evidence="5 6">BR193</strain>
    </source>
</reference>
<dbReference type="PROSITE" id="PS00041">
    <property type="entry name" value="HTH_ARAC_FAMILY_1"/>
    <property type="match status" value="1"/>
</dbReference>
<feature type="domain" description="HTH araC/xylS-type" evidence="4">
    <location>
        <begin position="315"/>
        <end position="413"/>
    </location>
</feature>
<dbReference type="PROSITE" id="PS01124">
    <property type="entry name" value="HTH_ARAC_FAMILY_2"/>
    <property type="match status" value="1"/>
</dbReference>
<evidence type="ECO:0000313" key="6">
    <source>
        <dbReference type="Proteomes" id="UP000711995"/>
    </source>
</evidence>
<dbReference type="GO" id="GO:0003700">
    <property type="term" value="F:DNA-binding transcription factor activity"/>
    <property type="evidence" value="ECO:0007669"/>
    <property type="project" value="InterPro"/>
</dbReference>
<dbReference type="PANTHER" id="PTHR43280">
    <property type="entry name" value="ARAC-FAMILY TRANSCRIPTIONAL REGULATOR"/>
    <property type="match status" value="1"/>
</dbReference>
<evidence type="ECO:0000256" key="3">
    <source>
        <dbReference type="ARBA" id="ARBA00023163"/>
    </source>
</evidence>
<dbReference type="Proteomes" id="UP000711995">
    <property type="component" value="Unassembled WGS sequence"/>
</dbReference>
<dbReference type="PRINTS" id="PR00032">
    <property type="entry name" value="HTHARAC"/>
</dbReference>